<feature type="compositionally biased region" description="Low complexity" evidence="7">
    <location>
        <begin position="472"/>
        <end position="482"/>
    </location>
</feature>
<feature type="transmembrane region" description="Helical" evidence="5">
    <location>
        <begin position="394"/>
        <end position="412"/>
    </location>
</feature>
<dbReference type="PROSITE" id="PS00668">
    <property type="entry name" value="COMPLEX1_ND1_2"/>
    <property type="match status" value="1"/>
</dbReference>
<protein>
    <recommendedName>
        <fullName evidence="5">NADH-quinone oxidoreductase subunit H</fullName>
        <ecNumber evidence="5">7.1.1.-</ecNumber>
    </recommendedName>
    <alternativeName>
        <fullName evidence="5">NADH dehydrogenase I subunit H</fullName>
    </alternativeName>
    <alternativeName>
        <fullName evidence="5">NDH-1 subunit H</fullName>
    </alternativeName>
</protein>
<evidence type="ECO:0000256" key="2">
    <source>
        <dbReference type="ARBA" id="ARBA00022692"/>
    </source>
</evidence>
<feature type="transmembrane region" description="Helical" evidence="5">
    <location>
        <begin position="351"/>
        <end position="373"/>
    </location>
</feature>
<evidence type="ECO:0000256" key="7">
    <source>
        <dbReference type="SAM" id="MobiDB-lite"/>
    </source>
</evidence>
<dbReference type="KEGG" id="mym:A176_004302"/>
<reference evidence="8 9" key="1">
    <citation type="journal article" date="2016" name="PLoS ONE">
        <title>Complete Genome Sequence and Comparative Genomics of a Novel Myxobacterium Myxococcus hansupus.</title>
        <authorList>
            <person name="Sharma G."/>
            <person name="Narwani T."/>
            <person name="Subramanian S."/>
        </authorList>
    </citation>
    <scope>NUCLEOTIDE SEQUENCE [LARGE SCALE GENOMIC DNA]</scope>
    <source>
        <strain evidence="9">mixupus</strain>
    </source>
</reference>
<organism evidence="8 9">
    <name type="scientific">Pseudomyxococcus hansupus</name>
    <dbReference type="NCBI Taxonomy" id="1297742"/>
    <lineage>
        <taxon>Bacteria</taxon>
        <taxon>Pseudomonadati</taxon>
        <taxon>Myxococcota</taxon>
        <taxon>Myxococcia</taxon>
        <taxon>Myxococcales</taxon>
        <taxon>Cystobacterineae</taxon>
        <taxon>Myxococcaceae</taxon>
        <taxon>Pseudomyxococcus</taxon>
    </lineage>
</organism>
<dbReference type="GO" id="GO:0005886">
    <property type="term" value="C:plasma membrane"/>
    <property type="evidence" value="ECO:0007669"/>
    <property type="project" value="UniProtKB-SubCell"/>
</dbReference>
<dbReference type="Proteomes" id="UP000009026">
    <property type="component" value="Chromosome"/>
</dbReference>
<dbReference type="GO" id="GO:0048038">
    <property type="term" value="F:quinone binding"/>
    <property type="evidence" value="ECO:0007669"/>
    <property type="project" value="UniProtKB-KW"/>
</dbReference>
<name>A0A0H4X199_9BACT</name>
<evidence type="ECO:0000313" key="8">
    <source>
        <dbReference type="EMBL" id="AKQ67390.1"/>
    </source>
</evidence>
<feature type="transmembrane region" description="Helical" evidence="5">
    <location>
        <begin position="163"/>
        <end position="185"/>
    </location>
</feature>
<sequence length="482" mass="51891">MSRVLTILVAMFTIVFLMAGGMASAYLVGGLVEEHWFTGASRLTNVLFLVLVFVMVIATLLTMAERKWSAFIQDRMGPNRARIALPGLKNRSLGGLPHILTDVLKMLTKEDLIPATANRFMFNLGPILAFAPTFALFAVVPAGPSVTVFGHRVDMVVATPDFGILYVLAIASLAVYGTALAGWASNNKFALLGGVRATSQMISYEVALGLSLVGLFLIFSSVQFPAIIGDIGHAMGGGTGQAQYLWRTDGAFDLGLPAWGIIIQPLGFLLFFAASFAETKRAPFDLPEGESEIIGYFVEYSGMKFGLFMISEFVEVVVLAGVTTALFFGGYHLPFGNEWLANLPVMQEHGWLLGTILGTVFWLKVLFLIWVQLLIRWTFPRFRYDQIQSLGWKILLPIGLVNVFATGALVLWDPSLRALAVLGMVEIGLLVVLTTTTKVPEGGDAHGGAHGAHGHGHDHGHGGHGAHDLPAHAHGAAPASTH</sequence>
<keyword evidence="3 5" id="KW-1133">Transmembrane helix</keyword>
<dbReference type="OrthoDB" id="9803734at2"/>
<dbReference type="PANTHER" id="PTHR11432">
    <property type="entry name" value="NADH DEHYDROGENASE SUBUNIT 1"/>
    <property type="match status" value="1"/>
</dbReference>
<dbReference type="Pfam" id="PF00146">
    <property type="entry name" value="NADHdh"/>
    <property type="match status" value="1"/>
</dbReference>
<evidence type="ECO:0000313" key="9">
    <source>
        <dbReference type="Proteomes" id="UP000009026"/>
    </source>
</evidence>
<evidence type="ECO:0000256" key="1">
    <source>
        <dbReference type="ARBA" id="ARBA00004141"/>
    </source>
</evidence>
<dbReference type="AlphaFoldDB" id="A0A0H4X199"/>
<feature type="transmembrane region" description="Helical" evidence="5">
    <location>
        <begin position="418"/>
        <end position="436"/>
    </location>
</feature>
<proteinExistence type="inferred from homology"/>
<dbReference type="GO" id="GO:0009060">
    <property type="term" value="P:aerobic respiration"/>
    <property type="evidence" value="ECO:0007669"/>
    <property type="project" value="TreeGrafter"/>
</dbReference>
<comment type="subunit">
    <text evidence="5">NDH-1 is composed of 14 different subunits. Subunits NuoA, H, J, K, L, M, N constitute the membrane sector of the complex.</text>
</comment>
<comment type="subcellular location">
    <subcellularLocation>
        <location evidence="5 6">Cell membrane</location>
        <topology evidence="5 6">Multi-pass membrane protein</topology>
    </subcellularLocation>
    <subcellularLocation>
        <location evidence="1">Membrane</location>
        <topology evidence="1">Multi-pass membrane protein</topology>
    </subcellularLocation>
</comment>
<feature type="transmembrane region" description="Helical" evidence="5">
    <location>
        <begin position="206"/>
        <end position="228"/>
    </location>
</feature>
<keyword evidence="9" id="KW-1185">Reference proteome</keyword>
<keyword evidence="5 8" id="KW-0830">Ubiquinone</keyword>
<dbReference type="PATRIC" id="fig|1297742.4.peg.4344"/>
<evidence type="ECO:0000256" key="6">
    <source>
        <dbReference type="RuleBase" id="RU000471"/>
    </source>
</evidence>
<feature type="compositionally biased region" description="Basic and acidic residues" evidence="7">
    <location>
        <begin position="455"/>
        <end position="471"/>
    </location>
</feature>
<evidence type="ECO:0000256" key="4">
    <source>
        <dbReference type="ARBA" id="ARBA00023136"/>
    </source>
</evidence>
<comment type="similarity">
    <text evidence="5 6">Belongs to the complex I subunit 1 family.</text>
</comment>
<dbReference type="EC" id="7.1.1.-" evidence="5"/>
<keyword evidence="2 5" id="KW-0812">Transmembrane</keyword>
<keyword evidence="5" id="KW-1278">Translocase</keyword>
<keyword evidence="5" id="KW-0874">Quinone</keyword>
<dbReference type="InterPro" id="IPR001694">
    <property type="entry name" value="NADH_UbQ_OxRdtase_su1/FPO"/>
</dbReference>
<dbReference type="GO" id="GO:0003954">
    <property type="term" value="F:NADH dehydrogenase activity"/>
    <property type="evidence" value="ECO:0007669"/>
    <property type="project" value="TreeGrafter"/>
</dbReference>
<gene>
    <name evidence="5" type="primary">nuoH</name>
    <name evidence="8" type="ORF">A176_004302</name>
</gene>
<dbReference type="RefSeq" id="WP_002634875.1">
    <property type="nucleotide sequence ID" value="NZ_CP012109.1"/>
</dbReference>
<evidence type="ECO:0000256" key="5">
    <source>
        <dbReference type="HAMAP-Rule" id="MF_01350"/>
    </source>
</evidence>
<accession>A0A0H4X199</accession>
<feature type="transmembrane region" description="Helical" evidence="5">
    <location>
        <begin position="256"/>
        <end position="277"/>
    </location>
</feature>
<keyword evidence="5" id="KW-1003">Cell membrane</keyword>
<feature type="region of interest" description="Disordered" evidence="7">
    <location>
        <begin position="442"/>
        <end position="482"/>
    </location>
</feature>
<evidence type="ECO:0000256" key="3">
    <source>
        <dbReference type="ARBA" id="ARBA00022989"/>
    </source>
</evidence>
<dbReference type="EMBL" id="CP012109">
    <property type="protein sequence ID" value="AKQ67390.1"/>
    <property type="molecule type" value="Genomic_DNA"/>
</dbReference>
<comment type="function">
    <text evidence="5">NDH-1 shuttles electrons from NADH, via FMN and iron-sulfur (Fe-S) centers, to quinones in the respiratory chain. The immediate electron acceptor for the enzyme in this species is believed to be ubiquinone. Couples the redox reaction to proton translocation (for every two electrons transferred, four hydrogen ions are translocated across the cytoplasmic membrane), and thus conserves the redox energy in a proton gradient. This subunit may bind ubiquinone.</text>
</comment>
<feature type="transmembrane region" description="Helical" evidence="5">
    <location>
        <begin position="313"/>
        <end position="331"/>
    </location>
</feature>
<keyword evidence="4 5" id="KW-0472">Membrane</keyword>
<dbReference type="GO" id="GO:0016655">
    <property type="term" value="F:oxidoreductase activity, acting on NAD(P)H, quinone or similar compound as acceptor"/>
    <property type="evidence" value="ECO:0007669"/>
    <property type="project" value="UniProtKB-UniRule"/>
</dbReference>
<dbReference type="InterPro" id="IPR018086">
    <property type="entry name" value="NADH_UbQ_OxRdtase_su1_CS"/>
</dbReference>
<dbReference type="HAMAP" id="MF_01350">
    <property type="entry name" value="NDH1_NuoH"/>
    <property type="match status" value="1"/>
</dbReference>
<comment type="catalytic activity">
    <reaction evidence="5">
        <text>a quinone + NADH + 5 H(+)(in) = a quinol + NAD(+) + 4 H(+)(out)</text>
        <dbReference type="Rhea" id="RHEA:57888"/>
        <dbReference type="ChEBI" id="CHEBI:15378"/>
        <dbReference type="ChEBI" id="CHEBI:24646"/>
        <dbReference type="ChEBI" id="CHEBI:57540"/>
        <dbReference type="ChEBI" id="CHEBI:57945"/>
        <dbReference type="ChEBI" id="CHEBI:132124"/>
    </reaction>
</comment>
<feature type="transmembrane region" description="Helical" evidence="5">
    <location>
        <begin position="41"/>
        <end position="61"/>
    </location>
</feature>
<feature type="transmembrane region" description="Helical" evidence="5">
    <location>
        <begin position="120"/>
        <end position="143"/>
    </location>
</feature>
<dbReference type="STRING" id="1297742.A176_004302"/>
<dbReference type="PANTHER" id="PTHR11432:SF3">
    <property type="entry name" value="NADH-UBIQUINONE OXIDOREDUCTASE CHAIN 1"/>
    <property type="match status" value="1"/>
</dbReference>
<keyword evidence="5 6" id="KW-0520">NAD</keyword>
<dbReference type="eggNOG" id="COG1005">
    <property type="taxonomic scope" value="Bacteria"/>
</dbReference>